<feature type="transmembrane region" description="Helical" evidence="6">
    <location>
        <begin position="131"/>
        <end position="149"/>
    </location>
</feature>
<feature type="transmembrane region" description="Helical" evidence="6">
    <location>
        <begin position="274"/>
        <end position="291"/>
    </location>
</feature>
<evidence type="ECO:0000256" key="4">
    <source>
        <dbReference type="ARBA" id="ARBA00022989"/>
    </source>
</evidence>
<evidence type="ECO:0000313" key="8">
    <source>
        <dbReference type="Proteomes" id="UP000036520"/>
    </source>
</evidence>
<dbReference type="PANTHER" id="PTHR39087:SF2">
    <property type="entry name" value="UPF0104 MEMBRANE PROTEIN MJ1595"/>
    <property type="match status" value="1"/>
</dbReference>
<evidence type="ECO:0000256" key="3">
    <source>
        <dbReference type="ARBA" id="ARBA00022692"/>
    </source>
</evidence>
<feature type="transmembrane region" description="Helical" evidence="6">
    <location>
        <begin position="220"/>
        <end position="241"/>
    </location>
</feature>
<proteinExistence type="predicted"/>
<dbReference type="GO" id="GO:0005886">
    <property type="term" value="C:plasma membrane"/>
    <property type="evidence" value="ECO:0007669"/>
    <property type="project" value="UniProtKB-SubCell"/>
</dbReference>
<dbReference type="OrthoDB" id="9812094at2"/>
<keyword evidence="8" id="KW-1185">Reference proteome</keyword>
<protein>
    <submittedName>
        <fullName evidence="7">Integral membrane protein</fullName>
    </submittedName>
</protein>
<evidence type="ECO:0000313" key="7">
    <source>
        <dbReference type="EMBL" id="AKP50681.1"/>
    </source>
</evidence>
<evidence type="ECO:0000256" key="6">
    <source>
        <dbReference type="SAM" id="Phobius"/>
    </source>
</evidence>
<keyword evidence="5 6" id="KW-0472">Membrane</keyword>
<keyword evidence="2" id="KW-1003">Cell membrane</keyword>
<keyword evidence="3 6" id="KW-0812">Transmembrane</keyword>
<name>A0A0H4P896_9BACT</name>
<feature type="transmembrane region" description="Helical" evidence="6">
    <location>
        <begin position="38"/>
        <end position="59"/>
    </location>
</feature>
<feature type="transmembrane region" description="Helical" evidence="6">
    <location>
        <begin position="297"/>
        <end position="322"/>
    </location>
</feature>
<evidence type="ECO:0000256" key="5">
    <source>
        <dbReference type="ARBA" id="ARBA00023136"/>
    </source>
</evidence>
<dbReference type="KEGG" id="camu:CA2015_1233"/>
<dbReference type="InterPro" id="IPR022791">
    <property type="entry name" value="L-PG_synthase/AglD"/>
</dbReference>
<sequence>MSNKLKSGLQAIVPLVAAILIFYYLYKDIEGEVILEALKGINALWFSAAMFLGLLGFWLRAWRWKNLIATNETIEVKTIPIFWSLMFGNLINLLFPRAGEVARCGGVSKVYPIKFGKIFGTVVLERTIDMVFMLFIIALAFLLEGGIFIEIFESLISLSAIKSFVSEYVYWAILLMLILLVLAVLTYLKFKKTTLIGKIRQFLRQFVSGLETLIHMKNKVGFWVATVLIWTIYFLMMYWMALSIPSTNSLSATSVLMVLVMGSIGMIAPVQGGIGTFHAMVAFILLYYGISEEQGKVFAMLVHTSQIMIVLILGGISFLYLFRKKKVTLNQ</sequence>
<dbReference type="RefSeq" id="WP_048641104.1">
    <property type="nucleotide sequence ID" value="NZ_CP012040.1"/>
</dbReference>
<dbReference type="AlphaFoldDB" id="A0A0H4P896"/>
<dbReference type="EMBL" id="CP012040">
    <property type="protein sequence ID" value="AKP50681.1"/>
    <property type="molecule type" value="Genomic_DNA"/>
</dbReference>
<accession>A0A0H4P896</accession>
<dbReference type="Proteomes" id="UP000036520">
    <property type="component" value="Chromosome"/>
</dbReference>
<evidence type="ECO:0000256" key="2">
    <source>
        <dbReference type="ARBA" id="ARBA00022475"/>
    </source>
</evidence>
<gene>
    <name evidence="7" type="ORF">CA2015_1233</name>
</gene>
<dbReference type="STRING" id="320787.CA2015_1233"/>
<dbReference type="PANTHER" id="PTHR39087">
    <property type="entry name" value="UPF0104 MEMBRANE PROTEIN MJ1595"/>
    <property type="match status" value="1"/>
</dbReference>
<dbReference type="NCBIfam" id="TIGR00374">
    <property type="entry name" value="flippase-like domain"/>
    <property type="match status" value="1"/>
</dbReference>
<feature type="transmembrane region" description="Helical" evidence="6">
    <location>
        <begin position="7"/>
        <end position="26"/>
    </location>
</feature>
<keyword evidence="4 6" id="KW-1133">Transmembrane helix</keyword>
<feature type="transmembrane region" description="Helical" evidence="6">
    <location>
        <begin position="247"/>
        <end position="267"/>
    </location>
</feature>
<organism evidence="7 8">
    <name type="scientific">Cyclobacterium amurskyense</name>
    <dbReference type="NCBI Taxonomy" id="320787"/>
    <lineage>
        <taxon>Bacteria</taxon>
        <taxon>Pseudomonadati</taxon>
        <taxon>Bacteroidota</taxon>
        <taxon>Cytophagia</taxon>
        <taxon>Cytophagales</taxon>
        <taxon>Cyclobacteriaceae</taxon>
        <taxon>Cyclobacterium</taxon>
    </lineage>
</organism>
<evidence type="ECO:0000256" key="1">
    <source>
        <dbReference type="ARBA" id="ARBA00004651"/>
    </source>
</evidence>
<comment type="subcellular location">
    <subcellularLocation>
        <location evidence="1">Cell membrane</location>
        <topology evidence="1">Multi-pass membrane protein</topology>
    </subcellularLocation>
</comment>
<feature type="transmembrane region" description="Helical" evidence="6">
    <location>
        <begin position="169"/>
        <end position="190"/>
    </location>
</feature>
<reference evidence="7 8" key="1">
    <citation type="submission" date="2015-07" db="EMBL/GenBank/DDBJ databases">
        <authorList>
            <person name="Kim K.M."/>
        </authorList>
    </citation>
    <scope>NUCLEOTIDE SEQUENCE [LARGE SCALE GENOMIC DNA]</scope>
    <source>
        <strain evidence="7 8">KCTC 12363</strain>
    </source>
</reference>
<dbReference type="Pfam" id="PF03706">
    <property type="entry name" value="LPG_synthase_TM"/>
    <property type="match status" value="1"/>
</dbReference>